<evidence type="ECO:0000313" key="3">
    <source>
        <dbReference type="Proteomes" id="UP001162031"/>
    </source>
</evidence>
<evidence type="ECO:0008006" key="4">
    <source>
        <dbReference type="Google" id="ProtNLM"/>
    </source>
</evidence>
<protein>
    <recommendedName>
        <fullName evidence="4">RxLR effector candidate protein</fullName>
    </recommendedName>
</protein>
<keyword evidence="3" id="KW-1185">Reference proteome</keyword>
<sequence>MSAARLTHVAKELSSYAPWGAPTVLLVGWMAWPALSPTFKQETLGLRPSQPSSVSAKQELMRSSATYKYVKNEIGEAPTLEEED</sequence>
<proteinExistence type="predicted"/>
<organism evidence="2 3">
    <name type="scientific">Hyaloperonospora brassicae</name>
    <name type="common">Brassica downy mildew</name>
    <name type="synonym">Peronospora brassicae</name>
    <dbReference type="NCBI Taxonomy" id="162125"/>
    <lineage>
        <taxon>Eukaryota</taxon>
        <taxon>Sar</taxon>
        <taxon>Stramenopiles</taxon>
        <taxon>Oomycota</taxon>
        <taxon>Peronosporomycetes</taxon>
        <taxon>Peronosporales</taxon>
        <taxon>Peronosporaceae</taxon>
        <taxon>Hyaloperonospora</taxon>
    </lineage>
</organism>
<keyword evidence="1" id="KW-0472">Membrane</keyword>
<evidence type="ECO:0000313" key="2">
    <source>
        <dbReference type="EMBL" id="CAI5716623.1"/>
    </source>
</evidence>
<reference evidence="2" key="1">
    <citation type="submission" date="2022-12" db="EMBL/GenBank/DDBJ databases">
        <authorList>
            <person name="Webb A."/>
        </authorList>
    </citation>
    <scope>NUCLEOTIDE SEQUENCE</scope>
    <source>
        <strain evidence="2">Hp1</strain>
    </source>
</reference>
<dbReference type="Proteomes" id="UP001162031">
    <property type="component" value="Unassembled WGS sequence"/>
</dbReference>
<keyword evidence="1" id="KW-1133">Transmembrane helix</keyword>
<gene>
    <name evidence="2" type="ORF">HBR001_LOCUS1662</name>
</gene>
<dbReference type="AlphaFoldDB" id="A0AAV0TBI0"/>
<accession>A0AAV0TBI0</accession>
<dbReference type="EMBL" id="CANTFL010000166">
    <property type="protein sequence ID" value="CAI5716623.1"/>
    <property type="molecule type" value="Genomic_DNA"/>
</dbReference>
<keyword evidence="1" id="KW-0812">Transmembrane</keyword>
<evidence type="ECO:0000256" key="1">
    <source>
        <dbReference type="SAM" id="Phobius"/>
    </source>
</evidence>
<feature type="transmembrane region" description="Helical" evidence="1">
    <location>
        <begin position="16"/>
        <end position="35"/>
    </location>
</feature>
<name>A0AAV0TBI0_HYABA</name>
<comment type="caution">
    <text evidence="2">The sequence shown here is derived from an EMBL/GenBank/DDBJ whole genome shotgun (WGS) entry which is preliminary data.</text>
</comment>